<dbReference type="GO" id="GO:0004852">
    <property type="term" value="F:uroporphyrinogen-III synthase activity"/>
    <property type="evidence" value="ECO:0007669"/>
    <property type="project" value="UniProtKB-EC"/>
</dbReference>
<evidence type="ECO:0000313" key="14">
    <source>
        <dbReference type="Proteomes" id="UP001314205"/>
    </source>
</evidence>
<evidence type="ECO:0000259" key="12">
    <source>
        <dbReference type="Pfam" id="PF02602"/>
    </source>
</evidence>
<keyword evidence="6" id="KW-0627">Porphyrin biosynthesis</keyword>
<dbReference type="AlphaFoldDB" id="A0AAV1KSY3"/>
<evidence type="ECO:0000256" key="7">
    <source>
        <dbReference type="ARBA" id="ARBA00031702"/>
    </source>
</evidence>
<dbReference type="Proteomes" id="UP001314205">
    <property type="component" value="Unassembled WGS sequence"/>
</dbReference>
<comment type="pathway">
    <text evidence="1">Porphyrin-containing compound metabolism; protoporphyrin-IX biosynthesis; coproporphyrinogen-III from 5-aminolevulinate: step 3/4.</text>
</comment>
<evidence type="ECO:0000256" key="11">
    <source>
        <dbReference type="ARBA" id="ARBA00060039"/>
    </source>
</evidence>
<keyword evidence="14" id="KW-1185">Reference proteome</keyword>
<gene>
    <name evidence="13" type="ORF">PARMNEM_LOCUS6141</name>
</gene>
<dbReference type="EC" id="4.2.1.75" evidence="3"/>
<evidence type="ECO:0000256" key="10">
    <source>
        <dbReference type="ARBA" id="ARBA00048617"/>
    </source>
</evidence>
<organism evidence="13 14">
    <name type="scientific">Parnassius mnemosyne</name>
    <name type="common">clouded apollo</name>
    <dbReference type="NCBI Taxonomy" id="213953"/>
    <lineage>
        <taxon>Eukaryota</taxon>
        <taxon>Metazoa</taxon>
        <taxon>Ecdysozoa</taxon>
        <taxon>Arthropoda</taxon>
        <taxon>Hexapoda</taxon>
        <taxon>Insecta</taxon>
        <taxon>Pterygota</taxon>
        <taxon>Neoptera</taxon>
        <taxon>Endopterygota</taxon>
        <taxon>Lepidoptera</taxon>
        <taxon>Glossata</taxon>
        <taxon>Ditrysia</taxon>
        <taxon>Papilionoidea</taxon>
        <taxon>Papilionidae</taxon>
        <taxon>Parnassiinae</taxon>
        <taxon>Parnassini</taxon>
        <taxon>Parnassius</taxon>
        <taxon>Driopa</taxon>
    </lineage>
</organism>
<evidence type="ECO:0000256" key="6">
    <source>
        <dbReference type="ARBA" id="ARBA00023244"/>
    </source>
</evidence>
<evidence type="ECO:0000256" key="9">
    <source>
        <dbReference type="ARBA" id="ARBA00040167"/>
    </source>
</evidence>
<dbReference type="InterPro" id="IPR003754">
    <property type="entry name" value="4pyrrol_synth_uPrphyn_synth"/>
</dbReference>
<accession>A0AAV1KSY3</accession>
<evidence type="ECO:0000256" key="2">
    <source>
        <dbReference type="ARBA" id="ARBA00008133"/>
    </source>
</evidence>
<reference evidence="13 14" key="1">
    <citation type="submission" date="2023-11" db="EMBL/GenBank/DDBJ databases">
        <authorList>
            <person name="Hedman E."/>
            <person name="Englund M."/>
            <person name="Stromberg M."/>
            <person name="Nyberg Akerstrom W."/>
            <person name="Nylinder S."/>
            <person name="Jareborg N."/>
            <person name="Kallberg Y."/>
            <person name="Kronander E."/>
        </authorList>
    </citation>
    <scope>NUCLEOTIDE SEQUENCE [LARGE SCALE GENOMIC DNA]</scope>
</reference>
<comment type="caution">
    <text evidence="13">The sequence shown here is derived from an EMBL/GenBank/DDBJ whole genome shotgun (WGS) entry which is preliminary data.</text>
</comment>
<dbReference type="GO" id="GO:0005829">
    <property type="term" value="C:cytosol"/>
    <property type="evidence" value="ECO:0007669"/>
    <property type="project" value="TreeGrafter"/>
</dbReference>
<dbReference type="InterPro" id="IPR039793">
    <property type="entry name" value="UROS/Hem4"/>
</dbReference>
<dbReference type="PANTHER" id="PTHR12390:SF0">
    <property type="entry name" value="UROPORPHYRINOGEN-III SYNTHASE"/>
    <property type="match status" value="1"/>
</dbReference>
<keyword evidence="5" id="KW-0456">Lyase</keyword>
<evidence type="ECO:0000256" key="3">
    <source>
        <dbReference type="ARBA" id="ARBA00013109"/>
    </source>
</evidence>
<evidence type="ECO:0000256" key="1">
    <source>
        <dbReference type="ARBA" id="ARBA00004772"/>
    </source>
</evidence>
<protein>
    <recommendedName>
        <fullName evidence="9">Uroporphyrinogen-III synthase</fullName>
        <ecNumber evidence="3">4.2.1.75</ecNumber>
    </recommendedName>
    <alternativeName>
        <fullName evidence="8">Hydroxymethylbilane hydrolyase [cyclizing]</fullName>
    </alternativeName>
    <alternativeName>
        <fullName evidence="7">Uroporphyrinogen-III cosynthase</fullName>
    </alternativeName>
</protein>
<dbReference type="CDD" id="cd06578">
    <property type="entry name" value="HemD"/>
    <property type="match status" value="1"/>
</dbReference>
<comment type="function">
    <text evidence="11">Catalyzes cyclization of the linear tetrapyrrole, hydroxymethylbilane, to the macrocyclic uroporphyrinogen III, the branch point for the various sub-pathways leading to the wide diversity of porphyrins. Porphyrins act as cofactors for a multitude of enzymes that perform a variety of processes within the cell such as methionine synthesis (vitamin B12) or oxygen transport (heme).</text>
</comment>
<evidence type="ECO:0000256" key="8">
    <source>
        <dbReference type="ARBA" id="ARBA00032649"/>
    </source>
</evidence>
<evidence type="ECO:0000313" key="13">
    <source>
        <dbReference type="EMBL" id="CAK1584994.1"/>
    </source>
</evidence>
<feature type="domain" description="Tetrapyrrole biosynthesis uroporphyrinogen III synthase" evidence="12">
    <location>
        <begin position="13"/>
        <end position="236"/>
    </location>
</feature>
<evidence type="ECO:0000256" key="5">
    <source>
        <dbReference type="ARBA" id="ARBA00023239"/>
    </source>
</evidence>
<dbReference type="SUPFAM" id="SSF69618">
    <property type="entry name" value="HemD-like"/>
    <property type="match status" value="1"/>
</dbReference>
<dbReference type="PANTHER" id="PTHR12390">
    <property type="entry name" value="UROPORPHYRINOGEN III SYNTHASE"/>
    <property type="match status" value="1"/>
</dbReference>
<dbReference type="FunFam" id="3.40.50.10090:FF:000003">
    <property type="entry name" value="uroporphyrinogen-III synthase"/>
    <property type="match status" value="1"/>
</dbReference>
<proteinExistence type="inferred from homology"/>
<comment type="similarity">
    <text evidence="2">Belongs to the uroporphyrinogen-III synthase family.</text>
</comment>
<dbReference type="GO" id="GO:0006785">
    <property type="term" value="P:heme B biosynthetic process"/>
    <property type="evidence" value="ECO:0007669"/>
    <property type="project" value="UniProtKB-ARBA"/>
</dbReference>
<evidence type="ECO:0000256" key="4">
    <source>
        <dbReference type="ARBA" id="ARBA00023133"/>
    </source>
</evidence>
<dbReference type="Pfam" id="PF02602">
    <property type="entry name" value="HEM4"/>
    <property type="match status" value="1"/>
</dbReference>
<dbReference type="Gene3D" id="3.40.50.10090">
    <property type="match status" value="2"/>
</dbReference>
<name>A0AAV1KSY3_9NEOP</name>
<keyword evidence="4" id="KW-0350">Heme biosynthesis</keyword>
<dbReference type="GO" id="GO:0006780">
    <property type="term" value="P:uroporphyrinogen III biosynthetic process"/>
    <property type="evidence" value="ECO:0007669"/>
    <property type="project" value="InterPro"/>
</dbReference>
<dbReference type="InterPro" id="IPR036108">
    <property type="entry name" value="4pyrrol_syn_uPrphyn_synt_sf"/>
</dbReference>
<sequence>MKKVLLFKSASEDYKKAFSKCNYQTVFVEPLEFVYINLQKLSEKLQNGNYHGLILTSPRAIEAVSRCWAPSKFILWNTKRIYTLGESSGRKVKLLLGLEALGTSAGNAENLAKLIMKENPESSKFLFPCGNLSSELLPNMLQSSGIMVDSLTVYETKENENLRTNLMAVNDSEEPCCMVFFSPSGCEYIHRQLQTFINKLSNLPHFAIGNSTAHKIENLGVEIAGVAVKPKAESVIESIEQYFRTLQSCG</sequence>
<dbReference type="EMBL" id="CAVLGL010000068">
    <property type="protein sequence ID" value="CAK1584994.1"/>
    <property type="molecule type" value="Genomic_DNA"/>
</dbReference>
<comment type="catalytic activity">
    <reaction evidence="10">
        <text>hydroxymethylbilane = uroporphyrinogen III + H2O</text>
        <dbReference type="Rhea" id="RHEA:18965"/>
        <dbReference type="ChEBI" id="CHEBI:15377"/>
        <dbReference type="ChEBI" id="CHEBI:57308"/>
        <dbReference type="ChEBI" id="CHEBI:57845"/>
        <dbReference type="EC" id="4.2.1.75"/>
    </reaction>
</comment>